<evidence type="ECO:0000313" key="2">
    <source>
        <dbReference type="EMBL" id="KAK7679228.1"/>
    </source>
</evidence>
<dbReference type="AlphaFoldDB" id="A0AAW0FEE5"/>
<protein>
    <recommendedName>
        <fullName evidence="4">JmjC domain-containing protein</fullName>
    </recommendedName>
</protein>
<keyword evidence="3" id="KW-1185">Reference proteome</keyword>
<proteinExistence type="predicted"/>
<comment type="caution">
    <text evidence="2">The sequence shown here is derived from an EMBL/GenBank/DDBJ whole genome shotgun (WGS) entry which is preliminary data.</text>
</comment>
<name>A0AAW0FEE5_9APHY</name>
<feature type="region of interest" description="Disordered" evidence="1">
    <location>
        <begin position="179"/>
        <end position="209"/>
    </location>
</feature>
<dbReference type="SUPFAM" id="SSF51197">
    <property type="entry name" value="Clavaminate synthase-like"/>
    <property type="match status" value="1"/>
</dbReference>
<reference evidence="2 3" key="1">
    <citation type="submission" date="2022-09" db="EMBL/GenBank/DDBJ databases">
        <authorList>
            <person name="Palmer J.M."/>
        </authorList>
    </citation>
    <scope>NUCLEOTIDE SEQUENCE [LARGE SCALE GENOMIC DNA]</scope>
    <source>
        <strain evidence="2 3">DSM 7382</strain>
    </source>
</reference>
<organism evidence="2 3">
    <name type="scientific">Cerrena zonata</name>
    <dbReference type="NCBI Taxonomy" id="2478898"/>
    <lineage>
        <taxon>Eukaryota</taxon>
        <taxon>Fungi</taxon>
        <taxon>Dikarya</taxon>
        <taxon>Basidiomycota</taxon>
        <taxon>Agaricomycotina</taxon>
        <taxon>Agaricomycetes</taxon>
        <taxon>Polyporales</taxon>
        <taxon>Cerrenaceae</taxon>
        <taxon>Cerrena</taxon>
    </lineage>
</organism>
<evidence type="ECO:0008006" key="4">
    <source>
        <dbReference type="Google" id="ProtNLM"/>
    </source>
</evidence>
<evidence type="ECO:0000313" key="3">
    <source>
        <dbReference type="Proteomes" id="UP001385951"/>
    </source>
</evidence>
<dbReference type="Gene3D" id="2.60.120.650">
    <property type="entry name" value="Cupin"/>
    <property type="match status" value="1"/>
</dbReference>
<dbReference type="EMBL" id="JASBNA010000062">
    <property type="protein sequence ID" value="KAK7679228.1"/>
    <property type="molecule type" value="Genomic_DNA"/>
</dbReference>
<sequence>MTGPSSTNYPTRHPAWPYADCDLYKVGLQDGEYLETAGDITWPSGVRTVLPFLPSTEESISTPGVQSMAHTTDDLLAPKQNRIAAIIALGTDPLSPTESHALNKWIRIMLSRGRPVIIHKTPMSSTVDLTEEGFQTLRSDLDKTIVVQEELASYNACNEKRQSDKGKKVAWRTISKSKREQRHILNGPEGDTEDDDQGTTGYESTDNGSNGLRIKIHAYDNPNREGTHVNLTIREFIRCRFNPRFCGNWLASATVFSAGAPMFIQGVSDDSIAAASCMDVDTQSDHRKDPFSQDWVRCKTWSLACHAASWTPWHRDSNGLCTWGLVMSGVKVWGYCIPVRRVLDLSTRMGLDEQIFSPEPNLYGMRQGHVFLTTGSTIIQPPGLIHTVFTPLSAVMCGGHFYCYDTMAATEMAMRLDKKGTLKKTNDHHISCIPMMVRMVLAIPSVYRDTIPFDTIAAFGAILGDPHFYKVTGFKKDTEAATLLESEAIEADLLQNAKDFLYRGLVKSGEVQAESKWHAIAIHLRKMLDAGHHIHNEPTNIYMLMTHFKG</sequence>
<evidence type="ECO:0000256" key="1">
    <source>
        <dbReference type="SAM" id="MobiDB-lite"/>
    </source>
</evidence>
<gene>
    <name evidence="2" type="ORF">QCA50_017806</name>
</gene>
<accession>A0AAW0FEE5</accession>
<dbReference type="Proteomes" id="UP001385951">
    <property type="component" value="Unassembled WGS sequence"/>
</dbReference>